<evidence type="ECO:0000256" key="1">
    <source>
        <dbReference type="SAM" id="MobiDB-lite"/>
    </source>
</evidence>
<evidence type="ECO:0000313" key="2">
    <source>
        <dbReference type="EMBL" id="WND17686.1"/>
    </source>
</evidence>
<dbReference type="EMBL" id="CP134213">
    <property type="protein sequence ID" value="WND17686.1"/>
    <property type="molecule type" value="Genomic_DNA"/>
</dbReference>
<organism evidence="2 3">
    <name type="scientific">Streptomyces violaceus</name>
    <name type="common">Streptomyces venezuelae</name>
    <dbReference type="NCBI Taxonomy" id="1936"/>
    <lineage>
        <taxon>Bacteria</taxon>
        <taxon>Bacillati</taxon>
        <taxon>Actinomycetota</taxon>
        <taxon>Actinomycetes</taxon>
        <taxon>Kitasatosporales</taxon>
        <taxon>Streptomycetaceae</taxon>
        <taxon>Streptomyces</taxon>
    </lineage>
</organism>
<gene>
    <name evidence="2" type="ORF">RI060_10180</name>
</gene>
<name>A0ABY9U4B6_STRVL</name>
<protein>
    <submittedName>
        <fullName evidence="2">Uncharacterized protein</fullName>
    </submittedName>
</protein>
<accession>A0ABY9U4B6</accession>
<sequence length="74" mass="7629">MPILGLPEYDAAEVTQPATRMEEEATSTNPGPNRLQRWRNQAVAVLSSPVVSGAPGSVLATCLGVVLPQLSAGG</sequence>
<reference evidence="2 3" key="1">
    <citation type="submission" date="2023-09" db="EMBL/GenBank/DDBJ databases">
        <title>The genome sequence of Streptomyces anthocyanicus.</title>
        <authorList>
            <person name="Mo P."/>
        </authorList>
    </citation>
    <scope>NUCLEOTIDE SEQUENCE [LARGE SCALE GENOMIC DNA]</scope>
    <source>
        <strain evidence="2 3">JCM 4387</strain>
    </source>
</reference>
<keyword evidence="3" id="KW-1185">Reference proteome</keyword>
<dbReference type="Proteomes" id="UP001249394">
    <property type="component" value="Chromosome"/>
</dbReference>
<evidence type="ECO:0000313" key="3">
    <source>
        <dbReference type="Proteomes" id="UP001249394"/>
    </source>
</evidence>
<proteinExistence type="predicted"/>
<feature type="region of interest" description="Disordered" evidence="1">
    <location>
        <begin position="1"/>
        <end position="35"/>
    </location>
</feature>